<dbReference type="InterPro" id="IPR008875">
    <property type="entry name" value="TraX"/>
</dbReference>
<dbReference type="AlphaFoldDB" id="Q9ZA70"/>
<proteinExistence type="predicted"/>
<evidence type="ECO:0000313" key="1">
    <source>
        <dbReference type="EMBL" id="AAD16863.1"/>
    </source>
</evidence>
<dbReference type="Pfam" id="PF05857">
    <property type="entry name" value="TraX"/>
    <property type="match status" value="1"/>
</dbReference>
<organism evidence="1">
    <name type="scientific">Yersinia enterocolitica W22703</name>
    <dbReference type="NCBI Taxonomy" id="913028"/>
    <lineage>
        <taxon>Bacteria</taxon>
        <taxon>Pseudomonadati</taxon>
        <taxon>Pseudomonadota</taxon>
        <taxon>Gammaproteobacteria</taxon>
        <taxon>Enterobacterales</taxon>
        <taxon>Yersiniaceae</taxon>
        <taxon>Yersinia</taxon>
    </lineage>
</organism>
<protein>
    <submittedName>
        <fullName evidence="1">TraX</fullName>
    </submittedName>
</protein>
<dbReference type="EMBL" id="AF102990">
    <property type="protein sequence ID" value="AAD16863.1"/>
    <property type="molecule type" value="Genomic_DNA"/>
</dbReference>
<geneLocation type="plasmid" evidence="1">
    <name>pYVe227</name>
</geneLocation>
<sequence>MNDHPAVPLFPARYLLNLSPLQRDVIRMVAFMAMVGDHIATAFQLDMPLLNLLGRCAFPLFALVSGCNLAGHCLRQSSLNRLWLMALLAQLSSARVWVSILGGGGSVVDQ</sequence>
<name>Q9ZA70_YEREN</name>
<keyword evidence="1" id="KW-0614">Plasmid</keyword>
<reference evidence="1" key="1">
    <citation type="submission" date="1998-10" db="EMBL/GenBank/DDBJ databases">
        <title>Detailed genetic map of the pYVe227 plasmid of Yersinia enterocolitica serotype O:9.</title>
        <authorList>
            <person name="Iriarte M."/>
            <person name="Lambermont I."/>
            <person name="Kerbourch C."/>
            <person name="Cornelis G.R."/>
        </authorList>
    </citation>
    <scope>NUCLEOTIDE SEQUENCE</scope>
    <source>
        <strain evidence="1">W22703</strain>
        <plasmid evidence="1">pYVe227</plasmid>
    </source>
</reference>
<accession>Q9ZA70</accession>
<dbReference type="PATRIC" id="fig|630.31.peg.4516"/>
<gene>
    <name evidence="1" type="primary">traX</name>
</gene>